<evidence type="ECO:0000256" key="2">
    <source>
        <dbReference type="ARBA" id="ARBA00023125"/>
    </source>
</evidence>
<dbReference type="Gene3D" id="1.10.10.10">
    <property type="entry name" value="Winged helix-like DNA-binding domain superfamily/Winged helix DNA-binding domain"/>
    <property type="match status" value="1"/>
</dbReference>
<dbReference type="Pfam" id="PF01037">
    <property type="entry name" value="AsnC_trans_reg"/>
    <property type="match status" value="1"/>
</dbReference>
<dbReference type="EMBL" id="VSSQ01050514">
    <property type="protein sequence ID" value="MPN04599.1"/>
    <property type="molecule type" value="Genomic_DNA"/>
</dbReference>
<reference evidence="5" key="1">
    <citation type="submission" date="2019-08" db="EMBL/GenBank/DDBJ databases">
        <authorList>
            <person name="Kucharzyk K."/>
            <person name="Murdoch R.W."/>
            <person name="Higgins S."/>
            <person name="Loffler F."/>
        </authorList>
    </citation>
    <scope>NUCLEOTIDE SEQUENCE</scope>
</reference>
<evidence type="ECO:0000256" key="3">
    <source>
        <dbReference type="ARBA" id="ARBA00023163"/>
    </source>
</evidence>
<dbReference type="PRINTS" id="PR00033">
    <property type="entry name" value="HTHASNC"/>
</dbReference>
<protein>
    <submittedName>
        <fullName evidence="5">DNA-binding transcriptional activator DecR</fullName>
    </submittedName>
</protein>
<dbReference type="GO" id="GO:0043200">
    <property type="term" value="P:response to amino acid"/>
    <property type="evidence" value="ECO:0007669"/>
    <property type="project" value="TreeGrafter"/>
</dbReference>
<dbReference type="InterPro" id="IPR000485">
    <property type="entry name" value="AsnC-type_HTH_dom"/>
</dbReference>
<name>A0A645ETT0_9ZZZZ</name>
<dbReference type="SUPFAM" id="SSF54909">
    <property type="entry name" value="Dimeric alpha+beta barrel"/>
    <property type="match status" value="1"/>
</dbReference>
<dbReference type="SUPFAM" id="SSF46785">
    <property type="entry name" value="Winged helix' DNA-binding domain"/>
    <property type="match status" value="1"/>
</dbReference>
<dbReference type="InterPro" id="IPR036390">
    <property type="entry name" value="WH_DNA-bd_sf"/>
</dbReference>
<evidence type="ECO:0000259" key="4">
    <source>
        <dbReference type="PROSITE" id="PS50956"/>
    </source>
</evidence>
<dbReference type="InterPro" id="IPR036388">
    <property type="entry name" value="WH-like_DNA-bd_sf"/>
</dbReference>
<organism evidence="5">
    <name type="scientific">bioreactor metagenome</name>
    <dbReference type="NCBI Taxonomy" id="1076179"/>
    <lineage>
        <taxon>unclassified sequences</taxon>
        <taxon>metagenomes</taxon>
        <taxon>ecological metagenomes</taxon>
    </lineage>
</organism>
<dbReference type="GO" id="GO:0005829">
    <property type="term" value="C:cytosol"/>
    <property type="evidence" value="ECO:0007669"/>
    <property type="project" value="TreeGrafter"/>
</dbReference>
<evidence type="ECO:0000313" key="5">
    <source>
        <dbReference type="EMBL" id="MPN04599.1"/>
    </source>
</evidence>
<keyword evidence="1" id="KW-0805">Transcription regulation</keyword>
<dbReference type="InterPro" id="IPR019887">
    <property type="entry name" value="Tscrpt_reg_AsnC/Lrp_C"/>
</dbReference>
<keyword evidence="3" id="KW-0804">Transcription</keyword>
<dbReference type="PANTHER" id="PTHR30154">
    <property type="entry name" value="LEUCINE-RESPONSIVE REGULATORY PROTEIN"/>
    <property type="match status" value="1"/>
</dbReference>
<accession>A0A645ETT0</accession>
<dbReference type="SMART" id="SM00344">
    <property type="entry name" value="HTH_ASNC"/>
    <property type="match status" value="1"/>
</dbReference>
<dbReference type="PANTHER" id="PTHR30154:SF34">
    <property type="entry name" value="TRANSCRIPTIONAL REGULATOR AZLB"/>
    <property type="match status" value="1"/>
</dbReference>
<comment type="caution">
    <text evidence="5">The sequence shown here is derived from an EMBL/GenBank/DDBJ whole genome shotgun (WGS) entry which is preliminary data.</text>
</comment>
<dbReference type="Gene3D" id="3.30.70.920">
    <property type="match status" value="1"/>
</dbReference>
<dbReference type="AlphaFoldDB" id="A0A645ETT0"/>
<evidence type="ECO:0000256" key="1">
    <source>
        <dbReference type="ARBA" id="ARBA00023015"/>
    </source>
</evidence>
<dbReference type="InterPro" id="IPR019888">
    <property type="entry name" value="Tscrpt_reg_AsnC-like"/>
</dbReference>
<dbReference type="GO" id="GO:0043565">
    <property type="term" value="F:sequence-specific DNA binding"/>
    <property type="evidence" value="ECO:0007669"/>
    <property type="project" value="InterPro"/>
</dbReference>
<proteinExistence type="predicted"/>
<keyword evidence="2 5" id="KW-0238">DNA-binding</keyword>
<gene>
    <name evidence="5" type="primary">decR_11</name>
    <name evidence="5" type="ORF">SDC9_151841</name>
</gene>
<dbReference type="Pfam" id="PF13412">
    <property type="entry name" value="HTH_24"/>
    <property type="match status" value="1"/>
</dbReference>
<feature type="domain" description="HTH asnC-type" evidence="4">
    <location>
        <begin position="1"/>
        <end position="62"/>
    </location>
</feature>
<dbReference type="PROSITE" id="PS50956">
    <property type="entry name" value="HTH_ASNC_2"/>
    <property type="match status" value="1"/>
</dbReference>
<sequence>MDRIDEKILGILRKNARITNRDLAQELGLNPSSTLERVRKLENSRIIRGYEAKIDPRKLGLGLTVFIGIRTNESIGESDVGEKLAELPEICGLYDVAGEYNYFARVVVADTDELCHLMTRMGKIRGVKESQTTLVLHTIKEDLSVEVRREDAVDPD</sequence>
<dbReference type="InterPro" id="IPR011008">
    <property type="entry name" value="Dimeric_a/b-barrel"/>
</dbReference>